<name>D4DQD6_NEIEG</name>
<evidence type="ECO:0000256" key="11">
    <source>
        <dbReference type="HAMAP-Rule" id="MF_00495"/>
    </source>
</evidence>
<keyword evidence="7 11" id="KW-0378">Hydrolase</keyword>
<comment type="pathway">
    <text evidence="3 11">Organic acid metabolism; glycolate biosynthesis; glycolate from 2-phosphoglycolate: step 1/1.</text>
</comment>
<dbReference type="InterPro" id="IPR023198">
    <property type="entry name" value="PGP-like_dom2"/>
</dbReference>
<dbReference type="GO" id="GO:0008967">
    <property type="term" value="F:phosphoglycolate phosphatase activity"/>
    <property type="evidence" value="ECO:0007669"/>
    <property type="project" value="UniProtKB-UniRule"/>
</dbReference>
<sequence length="243" mass="26128">MKENFVNGTIEHVQAAAFDLDGTLCDSLPDLAAAANAMRASLDLPPLPQPTVESYVGDGIAVLVHRALTGNVDDRAEEKLWAQGFTLFVQYYAEHIADRTCAYPETEAGLGLLKSLGIPLAVITNKNEVLAVKLLEALGLFDYFSLVLGGDSLPEKKPSPVPLLHAAEVLGVPVENMIMVGDSRNDILAAKAAGCPSIGVTFGYGDMAELSKHEATRPDWTIGSLPEIYENLRPQREEKEKGV</sequence>
<feature type="binding site" evidence="11">
    <location>
        <position position="19"/>
    </location>
    <ligand>
        <name>Mg(2+)</name>
        <dbReference type="ChEBI" id="CHEBI:18420"/>
    </ligand>
</feature>
<dbReference type="InterPro" id="IPR037512">
    <property type="entry name" value="PGPase_prok"/>
</dbReference>
<dbReference type="SFLD" id="SFLDS00003">
    <property type="entry name" value="Haloacid_Dehalogenase"/>
    <property type="match status" value="1"/>
</dbReference>
<feature type="active site" description="Nucleophile" evidence="11">
    <location>
        <position position="19"/>
    </location>
</feature>
<dbReference type="SFLD" id="SFLDG01129">
    <property type="entry name" value="C1.5:_HAD__Beta-PGM__Phosphata"/>
    <property type="match status" value="1"/>
</dbReference>
<dbReference type="PANTHER" id="PTHR43434">
    <property type="entry name" value="PHOSPHOGLYCOLATE PHOSPHATASE"/>
    <property type="match status" value="1"/>
</dbReference>
<comment type="function">
    <text evidence="10 11">Specifically catalyzes the dephosphorylation of 2-phosphoglycolate. Is involved in the dissimilation of the intracellular 2-phosphoglycolate formed during the DNA repair of 3'-phosphoglycolate ends, a major class of DNA lesions induced by oxidative stress.</text>
</comment>
<evidence type="ECO:0000256" key="8">
    <source>
        <dbReference type="ARBA" id="ARBA00022842"/>
    </source>
</evidence>
<proteinExistence type="inferred from homology"/>
<dbReference type="PRINTS" id="PR00413">
    <property type="entry name" value="HADHALOGNASE"/>
</dbReference>
<feature type="binding site" evidence="11">
    <location>
        <position position="182"/>
    </location>
    <ligand>
        <name>Mg(2+)</name>
        <dbReference type="ChEBI" id="CHEBI:18420"/>
    </ligand>
</feature>
<comment type="similarity">
    <text evidence="4 11">Belongs to the HAD-like hydrolase superfamily. CbbY/CbbZ/Gph/YieH family.</text>
</comment>
<evidence type="ECO:0000256" key="7">
    <source>
        <dbReference type="ARBA" id="ARBA00022801"/>
    </source>
</evidence>
<dbReference type="EMBL" id="ADBF01000030">
    <property type="protein sequence ID" value="EFE50019.1"/>
    <property type="molecule type" value="Genomic_DNA"/>
</dbReference>
<dbReference type="Proteomes" id="UP000005536">
    <property type="component" value="Unassembled WGS sequence"/>
</dbReference>
<dbReference type="GO" id="GO:0005829">
    <property type="term" value="C:cytosol"/>
    <property type="evidence" value="ECO:0007669"/>
    <property type="project" value="TreeGrafter"/>
</dbReference>
<evidence type="ECO:0000256" key="1">
    <source>
        <dbReference type="ARBA" id="ARBA00000830"/>
    </source>
</evidence>
<dbReference type="PANTHER" id="PTHR43434:SF1">
    <property type="entry name" value="PHOSPHOGLYCOLATE PHOSPHATASE"/>
    <property type="match status" value="1"/>
</dbReference>
<dbReference type="InterPro" id="IPR006439">
    <property type="entry name" value="HAD-SF_hydro_IA"/>
</dbReference>
<comment type="cofactor">
    <cofactor evidence="2 11">
        <name>Mg(2+)</name>
        <dbReference type="ChEBI" id="CHEBI:18420"/>
    </cofactor>
</comment>
<dbReference type="Pfam" id="PF00702">
    <property type="entry name" value="Hydrolase"/>
    <property type="match status" value="1"/>
</dbReference>
<dbReference type="NCBIfam" id="NF009695">
    <property type="entry name" value="PRK13222.1-2"/>
    <property type="match status" value="1"/>
</dbReference>
<comment type="catalytic activity">
    <reaction evidence="1 11">
        <text>2-phosphoglycolate + H2O = glycolate + phosphate</text>
        <dbReference type="Rhea" id="RHEA:14369"/>
        <dbReference type="ChEBI" id="CHEBI:15377"/>
        <dbReference type="ChEBI" id="CHEBI:29805"/>
        <dbReference type="ChEBI" id="CHEBI:43474"/>
        <dbReference type="ChEBI" id="CHEBI:58033"/>
        <dbReference type="EC" id="3.1.3.18"/>
    </reaction>
</comment>
<dbReference type="FunFam" id="3.40.50.1000:FF:000022">
    <property type="entry name" value="Phosphoglycolate phosphatase"/>
    <property type="match status" value="1"/>
</dbReference>
<evidence type="ECO:0000256" key="10">
    <source>
        <dbReference type="ARBA" id="ARBA00059247"/>
    </source>
</evidence>
<dbReference type="GO" id="GO:0046295">
    <property type="term" value="P:glycolate biosynthetic process"/>
    <property type="evidence" value="ECO:0007669"/>
    <property type="project" value="UniProtKB-UniRule"/>
</dbReference>
<evidence type="ECO:0000256" key="2">
    <source>
        <dbReference type="ARBA" id="ARBA00001946"/>
    </source>
</evidence>
<dbReference type="AlphaFoldDB" id="D4DQD6"/>
<dbReference type="InterPro" id="IPR036412">
    <property type="entry name" value="HAD-like_sf"/>
</dbReference>
<evidence type="ECO:0000256" key="9">
    <source>
        <dbReference type="ARBA" id="ARBA00023277"/>
    </source>
</evidence>
<dbReference type="Gene3D" id="1.10.150.240">
    <property type="entry name" value="Putative phosphatase, domain 2"/>
    <property type="match status" value="1"/>
</dbReference>
<keyword evidence="9 11" id="KW-0119">Carbohydrate metabolism</keyword>
<dbReference type="NCBIfam" id="TIGR01549">
    <property type="entry name" value="HAD-SF-IA-v1"/>
    <property type="match status" value="1"/>
</dbReference>
<organism evidence="12 13">
    <name type="scientific">Neisseria elongata subsp. glycolytica ATCC 29315</name>
    <dbReference type="NCBI Taxonomy" id="546263"/>
    <lineage>
        <taxon>Bacteria</taxon>
        <taxon>Pseudomonadati</taxon>
        <taxon>Pseudomonadota</taxon>
        <taxon>Betaproteobacteria</taxon>
        <taxon>Neisseriales</taxon>
        <taxon>Neisseriaceae</taxon>
        <taxon>Neisseria</taxon>
    </lineage>
</organism>
<keyword evidence="8 11" id="KW-0460">Magnesium</keyword>
<dbReference type="SUPFAM" id="SSF56784">
    <property type="entry name" value="HAD-like"/>
    <property type="match status" value="1"/>
</dbReference>
<feature type="binding site" evidence="11">
    <location>
        <position position="21"/>
    </location>
    <ligand>
        <name>Mg(2+)</name>
        <dbReference type="ChEBI" id="CHEBI:18420"/>
    </ligand>
</feature>
<evidence type="ECO:0000313" key="13">
    <source>
        <dbReference type="Proteomes" id="UP000005536"/>
    </source>
</evidence>
<dbReference type="UniPathway" id="UPA00865">
    <property type="reaction ID" value="UER00834"/>
</dbReference>
<protein>
    <recommendedName>
        <fullName evidence="5 11">Phosphoglycolate phosphatase</fullName>
        <shortName evidence="11">PGP</shortName>
        <shortName evidence="11">PGPase</shortName>
        <ecNumber evidence="5 11">3.1.3.18</ecNumber>
    </recommendedName>
</protein>
<evidence type="ECO:0000256" key="5">
    <source>
        <dbReference type="ARBA" id="ARBA00013078"/>
    </source>
</evidence>
<dbReference type="SFLD" id="SFLDG01135">
    <property type="entry name" value="C1.5.6:_HAD__Beta-PGM__Phospha"/>
    <property type="match status" value="1"/>
</dbReference>
<reference evidence="12 13" key="1">
    <citation type="submission" date="2010-02" db="EMBL/GenBank/DDBJ databases">
        <authorList>
            <person name="Weinstock G."/>
            <person name="Sodergren E."/>
            <person name="Clifton S."/>
            <person name="Fulton L."/>
            <person name="Fulton B."/>
            <person name="Courtney L."/>
            <person name="Fronick C."/>
            <person name="Harrison M."/>
            <person name="Strong C."/>
            <person name="Farmer C."/>
            <person name="Delahaunty K."/>
            <person name="Markovic C."/>
            <person name="Hall O."/>
            <person name="Minx P."/>
            <person name="Tomlinson C."/>
            <person name="Mitreva M."/>
            <person name="Nelson J."/>
            <person name="Hou S."/>
            <person name="Wollam A."/>
            <person name="Pepin K.H."/>
            <person name="Johnson M."/>
            <person name="Bhonagiri V."/>
            <person name="Zhang X."/>
            <person name="Suruliraj S."/>
            <person name="Warren W."/>
            <person name="Chinwalla A."/>
            <person name="Mardis E.R."/>
            <person name="Wilson R.K."/>
        </authorList>
    </citation>
    <scope>NUCLEOTIDE SEQUENCE [LARGE SCALE GENOMIC DNA]</scope>
    <source>
        <strain evidence="12 13">ATCC 29315</strain>
    </source>
</reference>
<dbReference type="CDD" id="cd16417">
    <property type="entry name" value="HAD_PGPase"/>
    <property type="match status" value="1"/>
</dbReference>
<dbReference type="InterPro" id="IPR023214">
    <property type="entry name" value="HAD_sf"/>
</dbReference>
<keyword evidence="6 11" id="KW-0479">Metal-binding</keyword>
<dbReference type="STRING" id="546263.NELON_07725"/>
<evidence type="ECO:0000313" key="12">
    <source>
        <dbReference type="EMBL" id="EFE50019.1"/>
    </source>
</evidence>
<accession>D4DQD6</accession>
<dbReference type="NCBIfam" id="TIGR01449">
    <property type="entry name" value="PGP_bact"/>
    <property type="match status" value="1"/>
</dbReference>
<dbReference type="NCBIfam" id="TIGR01509">
    <property type="entry name" value="HAD-SF-IA-v3"/>
    <property type="match status" value="1"/>
</dbReference>
<gene>
    <name evidence="12" type="primary">gph</name>
    <name evidence="12" type="ORF">NEIELOOT_01273</name>
</gene>
<dbReference type="Gene3D" id="3.40.50.1000">
    <property type="entry name" value="HAD superfamily/HAD-like"/>
    <property type="match status" value="1"/>
</dbReference>
<dbReference type="GO" id="GO:0006281">
    <property type="term" value="P:DNA repair"/>
    <property type="evidence" value="ECO:0007669"/>
    <property type="project" value="TreeGrafter"/>
</dbReference>
<dbReference type="InterPro" id="IPR050155">
    <property type="entry name" value="HAD-like_hydrolase_sf"/>
</dbReference>
<evidence type="ECO:0000256" key="3">
    <source>
        <dbReference type="ARBA" id="ARBA00004818"/>
    </source>
</evidence>
<evidence type="ECO:0000256" key="6">
    <source>
        <dbReference type="ARBA" id="ARBA00022723"/>
    </source>
</evidence>
<evidence type="ECO:0000256" key="4">
    <source>
        <dbReference type="ARBA" id="ARBA00006171"/>
    </source>
</evidence>
<dbReference type="GO" id="GO:0046872">
    <property type="term" value="F:metal ion binding"/>
    <property type="evidence" value="ECO:0007669"/>
    <property type="project" value="UniProtKB-KW"/>
</dbReference>
<dbReference type="HAMAP" id="MF_00495">
    <property type="entry name" value="GPH_hydrolase_bact"/>
    <property type="match status" value="1"/>
</dbReference>
<dbReference type="EC" id="3.1.3.18" evidence="5 11"/>
<dbReference type="GO" id="GO:0005975">
    <property type="term" value="P:carbohydrate metabolic process"/>
    <property type="evidence" value="ECO:0007669"/>
    <property type="project" value="InterPro"/>
</dbReference>
<comment type="caution">
    <text evidence="12">The sequence shown here is derived from an EMBL/GenBank/DDBJ whole genome shotgun (WGS) entry which is preliminary data.</text>
</comment>